<proteinExistence type="predicted"/>
<accession>A0A4V1Z848</accession>
<feature type="domain" description="Cyclic nucleotide-binding" evidence="1">
    <location>
        <begin position="16"/>
        <end position="104"/>
    </location>
</feature>
<sequence>MDLFQQLISELNLPKISYVKNELLLQQSAPINSLLFCQDADLTIYHINEHGKEFILGVDTHYAGPLGEMEFFQQKPYSTLNVKANKAGYLYKIPKLKLLELLKEKPEFTILLLEFISTRYNKNITKLMNNITLSARINVIEQILELKQHSNSSLFKIPVTLKAKQLGITDRCYRQILQVLEKENKLIKQGHEFELLDEKALKDEVLYTEVDQ</sequence>
<dbReference type="AlphaFoldDB" id="A0A4V1Z848"/>
<evidence type="ECO:0000259" key="1">
    <source>
        <dbReference type="Pfam" id="PF00027"/>
    </source>
</evidence>
<dbReference type="SUPFAM" id="SSF51206">
    <property type="entry name" value="cAMP-binding domain-like"/>
    <property type="match status" value="1"/>
</dbReference>
<organism evidence="2 3">
    <name type="scientific">Aliivibrio finisterrensis</name>
    <dbReference type="NCBI Taxonomy" id="511998"/>
    <lineage>
        <taxon>Bacteria</taxon>
        <taxon>Pseudomonadati</taxon>
        <taxon>Pseudomonadota</taxon>
        <taxon>Gammaproteobacteria</taxon>
        <taxon>Vibrionales</taxon>
        <taxon>Vibrionaceae</taxon>
        <taxon>Aliivibrio</taxon>
    </lineage>
</organism>
<comment type="caution">
    <text evidence="2">The sequence shown here is derived from an EMBL/GenBank/DDBJ whole genome shotgun (WGS) entry which is preliminary data.</text>
</comment>
<dbReference type="OrthoDB" id="7826327at2"/>
<dbReference type="EMBL" id="SEZJ01000003">
    <property type="protein sequence ID" value="RYU47683.1"/>
    <property type="molecule type" value="Genomic_DNA"/>
</dbReference>
<dbReference type="Gene3D" id="2.60.120.10">
    <property type="entry name" value="Jelly Rolls"/>
    <property type="match status" value="1"/>
</dbReference>
<dbReference type="Proteomes" id="UP000293465">
    <property type="component" value="Unassembled WGS sequence"/>
</dbReference>
<dbReference type="InterPro" id="IPR000595">
    <property type="entry name" value="cNMP-bd_dom"/>
</dbReference>
<evidence type="ECO:0000313" key="3">
    <source>
        <dbReference type="Proteomes" id="UP000293465"/>
    </source>
</evidence>
<gene>
    <name evidence="2" type="ORF">ERW49_04865</name>
</gene>
<dbReference type="Pfam" id="PF00027">
    <property type="entry name" value="cNMP_binding"/>
    <property type="match status" value="1"/>
</dbReference>
<protein>
    <submittedName>
        <fullName evidence="2">Crp/Fnr family transcriptional regulator</fullName>
    </submittedName>
</protein>
<reference evidence="2 3" key="1">
    <citation type="submission" date="2019-02" db="EMBL/GenBank/DDBJ databases">
        <title>Genome sequences of Aliivibrio finisterrensis strains from farmed Atlantic salmon.</title>
        <authorList>
            <person name="Bowman J.P."/>
        </authorList>
    </citation>
    <scope>NUCLEOTIDE SEQUENCE [LARGE SCALE GENOMIC DNA]</scope>
    <source>
        <strain evidence="2 3">A32</strain>
    </source>
</reference>
<dbReference type="RefSeq" id="WP_130086555.1">
    <property type="nucleotide sequence ID" value="NZ_SEZJ01000003.1"/>
</dbReference>
<name>A0A4V1Z848_9GAMM</name>
<dbReference type="InterPro" id="IPR018490">
    <property type="entry name" value="cNMP-bd_dom_sf"/>
</dbReference>
<dbReference type="InterPro" id="IPR014710">
    <property type="entry name" value="RmlC-like_jellyroll"/>
</dbReference>
<evidence type="ECO:0000313" key="2">
    <source>
        <dbReference type="EMBL" id="RYU47683.1"/>
    </source>
</evidence>
<dbReference type="GeneID" id="56274360"/>